<dbReference type="Proteomes" id="UP000095286">
    <property type="component" value="Unplaced"/>
</dbReference>
<protein>
    <submittedName>
        <fullName evidence="2">Secreted protein</fullName>
    </submittedName>
</protein>
<dbReference type="WBParaSite" id="RSKR_0000641200.1">
    <property type="protein sequence ID" value="RSKR_0000641200.1"/>
    <property type="gene ID" value="RSKR_0000641200"/>
</dbReference>
<evidence type="ECO:0000313" key="2">
    <source>
        <dbReference type="WBParaSite" id="RSKR_0000641200.1"/>
    </source>
</evidence>
<accession>A0AC35U1Y2</accession>
<reference evidence="2" key="1">
    <citation type="submission" date="2025-08" db="UniProtKB">
        <authorList>
            <consortium name="WormBaseParasite"/>
        </authorList>
    </citation>
    <scope>IDENTIFICATION</scope>
    <source>
        <strain evidence="2">KR3021</strain>
    </source>
</reference>
<organism evidence="1 2">
    <name type="scientific">Rhabditophanes sp. KR3021</name>
    <dbReference type="NCBI Taxonomy" id="114890"/>
    <lineage>
        <taxon>Eukaryota</taxon>
        <taxon>Metazoa</taxon>
        <taxon>Ecdysozoa</taxon>
        <taxon>Nematoda</taxon>
        <taxon>Chromadorea</taxon>
        <taxon>Rhabditida</taxon>
        <taxon>Tylenchina</taxon>
        <taxon>Panagrolaimomorpha</taxon>
        <taxon>Strongyloidoidea</taxon>
        <taxon>Alloionematidae</taxon>
        <taxon>Rhabditophanes</taxon>
    </lineage>
</organism>
<sequence>MRVFILSCFVVCLIAIAEGVEERSPTFENAKPSRDLKYRPQIVDQSQSVEKSIKLNEGAKPAFKTEIEQIDRKIRQLEDSLVNLKKQRQLLFYQNRLGGYSDDYYDHKDGKALADFLGVVMYV</sequence>
<evidence type="ECO:0000313" key="1">
    <source>
        <dbReference type="Proteomes" id="UP000095286"/>
    </source>
</evidence>
<name>A0AC35U1Y2_9BILA</name>
<proteinExistence type="predicted"/>